<protein>
    <submittedName>
        <fullName evidence="1">Uncharacterized protein</fullName>
    </submittedName>
</protein>
<evidence type="ECO:0000313" key="1">
    <source>
        <dbReference type="EMBL" id="SUA70148.1"/>
    </source>
</evidence>
<name>A0A378Y010_PAEPO</name>
<dbReference type="RefSeq" id="WP_019687545.1">
    <property type="nucleotide sequence ID" value="NZ_CP036496.1"/>
</dbReference>
<dbReference type="EMBL" id="UGSC01000001">
    <property type="protein sequence ID" value="SUA70148.1"/>
    <property type="molecule type" value="Genomic_DNA"/>
</dbReference>
<proteinExistence type="predicted"/>
<accession>A0A378Y010</accession>
<dbReference type="Proteomes" id="UP000254400">
    <property type="component" value="Unassembled WGS sequence"/>
</dbReference>
<evidence type="ECO:0000313" key="2">
    <source>
        <dbReference type="Proteomes" id="UP000254400"/>
    </source>
</evidence>
<reference evidence="1 2" key="1">
    <citation type="submission" date="2018-06" db="EMBL/GenBank/DDBJ databases">
        <authorList>
            <consortium name="Pathogen Informatics"/>
            <person name="Doyle S."/>
        </authorList>
    </citation>
    <scope>NUCLEOTIDE SEQUENCE [LARGE SCALE GENOMIC DNA]</scope>
    <source>
        <strain evidence="1 2">NCTC10343</strain>
    </source>
</reference>
<organism evidence="1 2">
    <name type="scientific">Paenibacillus polymyxa</name>
    <name type="common">Bacillus polymyxa</name>
    <dbReference type="NCBI Taxonomy" id="1406"/>
    <lineage>
        <taxon>Bacteria</taxon>
        <taxon>Bacillati</taxon>
        <taxon>Bacillota</taxon>
        <taxon>Bacilli</taxon>
        <taxon>Bacillales</taxon>
        <taxon>Paenibacillaceae</taxon>
        <taxon>Paenibacillus</taxon>
    </lineage>
</organism>
<dbReference type="GeneID" id="93346387"/>
<gene>
    <name evidence="1" type="ORF">NCTC10343_03018</name>
</gene>
<sequence length="82" mass="10057">MNELELLLLKMWKDCGIEQIYKYKNRINAYRESLPNRELFYDLTYQLFKDVEDIADYEHSSPEEYKVEVENLIKSRKEFAKQ</sequence>
<dbReference type="AlphaFoldDB" id="A0A378Y010"/>